<evidence type="ECO:0000313" key="2">
    <source>
        <dbReference type="EMBL" id="KAK1443802.1"/>
    </source>
</evidence>
<keyword evidence="1" id="KW-0853">WD repeat</keyword>
<dbReference type="GO" id="GO:0035091">
    <property type="term" value="F:phosphatidylinositol binding"/>
    <property type="evidence" value="ECO:0007669"/>
    <property type="project" value="InterPro"/>
</dbReference>
<keyword evidence="3" id="KW-1185">Reference proteome</keyword>
<dbReference type="CDD" id="cd06093">
    <property type="entry name" value="PX_domain"/>
    <property type="match status" value="1"/>
</dbReference>
<dbReference type="Gene3D" id="3.30.1520.10">
    <property type="entry name" value="Phox-like domain"/>
    <property type="match status" value="1"/>
</dbReference>
<evidence type="ECO:0000313" key="3">
    <source>
        <dbReference type="Proteomes" id="UP001230268"/>
    </source>
</evidence>
<proteinExistence type="predicted"/>
<dbReference type="EMBL" id="JAVEPI010000002">
    <property type="protein sequence ID" value="KAK1443802.1"/>
    <property type="molecule type" value="Genomic_DNA"/>
</dbReference>
<evidence type="ECO:0000256" key="1">
    <source>
        <dbReference type="PROSITE-ProRule" id="PRU00221"/>
    </source>
</evidence>
<dbReference type="InterPro" id="IPR001680">
    <property type="entry name" value="WD40_rpt"/>
</dbReference>
<feature type="repeat" description="WD" evidence="1">
    <location>
        <begin position="462"/>
        <end position="503"/>
    </location>
</feature>
<dbReference type="AlphaFoldDB" id="A0AAD8USS7"/>
<sequence length="509" mass="57320">MIDLDTLRCSVQRNNNFHFSYTLHMKHKQVEWYIEKSLGDFEQLQEALIFHDFSDVPLLPDLQVGSTIEQLNDPVNAEVQLERFIQELLRRPDTRACEDVLMFCDLVRRLPQLPETVCAKLVAESDSSHLSVSDICYVKEDKLVIASYEEKTTLSKIGRMWSIIEEDNLGAIRVYKIENKVEDGMRQLYEKYFHSKVRGIQYIRETNTLLVAKGDGCIEIFKLNSDATDVDHAGKLALHAAPILSINAVGGVAFTSAYDDTIRAVDIGGRETISGGKLSKRLNGDKLLTSTAISPRTLMIATSGNVVYTYYMKKDVPIYVDACNVPQPMNIRKIHCTASNIFVAHGNCVSCFGYSRYSVEKLREKVSSNLEPSTTIEMKETTTRRKNAVEDKQKSHSDAGTVGFPMSIRSAQFSVNNTESSFSTYQVYDVALRSRSKQLLVAYDEVVAIWCVVKGVMLYSWYAHRNAQVVSIKVIDQDDLILTGGSDGAMRIWCLPDASLLKTWNPVRA</sequence>
<dbReference type="PROSITE" id="PS50082">
    <property type="entry name" value="WD_REPEATS_2"/>
    <property type="match status" value="1"/>
</dbReference>
<protein>
    <recommendedName>
        <fullName evidence="4">PX domain-containing protein</fullName>
    </recommendedName>
</protein>
<dbReference type="InterPro" id="IPR015943">
    <property type="entry name" value="WD40/YVTN_repeat-like_dom_sf"/>
</dbReference>
<dbReference type="Pfam" id="PF00400">
    <property type="entry name" value="WD40"/>
    <property type="match status" value="1"/>
</dbReference>
<dbReference type="SMART" id="SM00320">
    <property type="entry name" value="WD40"/>
    <property type="match status" value="3"/>
</dbReference>
<dbReference type="SUPFAM" id="SSF50978">
    <property type="entry name" value="WD40 repeat-like"/>
    <property type="match status" value="1"/>
</dbReference>
<evidence type="ECO:0008006" key="4">
    <source>
        <dbReference type="Google" id="ProtNLM"/>
    </source>
</evidence>
<dbReference type="Proteomes" id="UP001230268">
    <property type="component" value="Unassembled WGS sequence"/>
</dbReference>
<organism evidence="2 3">
    <name type="scientific">Babesia gibsoni</name>
    <dbReference type="NCBI Taxonomy" id="33632"/>
    <lineage>
        <taxon>Eukaryota</taxon>
        <taxon>Sar</taxon>
        <taxon>Alveolata</taxon>
        <taxon>Apicomplexa</taxon>
        <taxon>Aconoidasida</taxon>
        <taxon>Piroplasmida</taxon>
        <taxon>Babesiidae</taxon>
        <taxon>Babesia</taxon>
    </lineage>
</organism>
<accession>A0AAD8USS7</accession>
<dbReference type="SUPFAM" id="SSF64268">
    <property type="entry name" value="PX domain"/>
    <property type="match status" value="1"/>
</dbReference>
<comment type="caution">
    <text evidence="2">The sequence shown here is derived from an EMBL/GenBank/DDBJ whole genome shotgun (WGS) entry which is preliminary data.</text>
</comment>
<name>A0AAD8USS7_BABGI</name>
<dbReference type="Gene3D" id="2.130.10.10">
    <property type="entry name" value="YVTN repeat-like/Quinoprotein amine dehydrogenase"/>
    <property type="match status" value="2"/>
</dbReference>
<reference evidence="2" key="1">
    <citation type="submission" date="2023-08" db="EMBL/GenBank/DDBJ databases">
        <title>Draft sequence of the Babesia gibsoni genome.</title>
        <authorList>
            <person name="Yamagishi J.Y."/>
            <person name="Xuan X.X."/>
        </authorList>
    </citation>
    <scope>NUCLEOTIDE SEQUENCE</scope>
    <source>
        <strain evidence="2">Azabu</strain>
    </source>
</reference>
<dbReference type="InterPro" id="IPR036322">
    <property type="entry name" value="WD40_repeat_dom_sf"/>
</dbReference>
<gene>
    <name evidence="2" type="ORF">BgAZ_206780</name>
</gene>
<dbReference type="InterPro" id="IPR036871">
    <property type="entry name" value="PX_dom_sf"/>
</dbReference>